<accession>A0ABS5Y6J8</accession>
<sequence length="169" mass="17727">MSSVNIPSLPITCKVYGLSVGATPADSPAAQAIVPYDAPFSVQITLAFEATNAIALLALAPTIQVDFYMKPLQAGATIDLGTSTLIADSQQSLYTLQLALTPPAELNLTTDKVYHLGAVVRVGAPAHPALLCGVLEAEHPLQIYTPRASVQTDNTSIKAAKKRASKTKK</sequence>
<keyword evidence="2" id="KW-1185">Reference proteome</keyword>
<dbReference type="EMBL" id="JADOER010000011">
    <property type="protein sequence ID" value="MBT9312974.1"/>
    <property type="molecule type" value="Genomic_DNA"/>
</dbReference>
<reference evidence="1 2" key="1">
    <citation type="journal article" date="2021" name="Mar. Drugs">
        <title>Genome Reduction and Secondary Metabolism of the Marine Sponge-Associated Cyanobacterium Leptothoe.</title>
        <authorList>
            <person name="Konstantinou D."/>
            <person name="Popin R.V."/>
            <person name="Fewer D.P."/>
            <person name="Sivonen K."/>
            <person name="Gkelis S."/>
        </authorList>
    </citation>
    <scope>NUCLEOTIDE SEQUENCE [LARGE SCALE GENOMIC DNA]</scope>
    <source>
        <strain evidence="1 2">TAU-MAC 1615</strain>
    </source>
</reference>
<proteinExistence type="predicted"/>
<gene>
    <name evidence="1" type="ORF">IXB28_12205</name>
</gene>
<organism evidence="1 2">
    <name type="scientific">Leptothoe kymatousa TAU-MAC 1615</name>
    <dbReference type="NCBI Taxonomy" id="2364775"/>
    <lineage>
        <taxon>Bacteria</taxon>
        <taxon>Bacillati</taxon>
        <taxon>Cyanobacteriota</taxon>
        <taxon>Cyanophyceae</taxon>
        <taxon>Nodosilineales</taxon>
        <taxon>Cymatolegaceae</taxon>
        <taxon>Leptothoe</taxon>
        <taxon>Leptothoe kymatousa</taxon>
    </lineage>
</organism>
<protein>
    <recommendedName>
        <fullName evidence="3">Nucleoplasmin-like domain-containing protein</fullName>
    </recommendedName>
</protein>
<evidence type="ECO:0000313" key="1">
    <source>
        <dbReference type="EMBL" id="MBT9312974.1"/>
    </source>
</evidence>
<name>A0ABS5Y6J8_9CYAN</name>
<comment type="caution">
    <text evidence="1">The sequence shown here is derived from an EMBL/GenBank/DDBJ whole genome shotgun (WGS) entry which is preliminary data.</text>
</comment>
<evidence type="ECO:0000313" key="2">
    <source>
        <dbReference type="Proteomes" id="UP001196661"/>
    </source>
</evidence>
<dbReference type="Proteomes" id="UP001196661">
    <property type="component" value="Unassembled WGS sequence"/>
</dbReference>
<evidence type="ECO:0008006" key="3">
    <source>
        <dbReference type="Google" id="ProtNLM"/>
    </source>
</evidence>